<dbReference type="SUPFAM" id="SSF47384">
    <property type="entry name" value="Homodimeric domain of signal transducing histidine kinase"/>
    <property type="match status" value="1"/>
</dbReference>
<feature type="domain" description="Histidine kinase" evidence="11">
    <location>
        <begin position="251"/>
        <end position="469"/>
    </location>
</feature>
<feature type="transmembrane region" description="Helical" evidence="10">
    <location>
        <begin position="174"/>
        <end position="195"/>
    </location>
</feature>
<dbReference type="PRINTS" id="PR00344">
    <property type="entry name" value="BCTRLSENSOR"/>
</dbReference>
<dbReference type="SUPFAM" id="SSF55874">
    <property type="entry name" value="ATPase domain of HSP90 chaperone/DNA topoisomerase II/histidine kinase"/>
    <property type="match status" value="1"/>
</dbReference>
<dbReference type="Pfam" id="PF02518">
    <property type="entry name" value="HATPase_c"/>
    <property type="match status" value="1"/>
</dbReference>
<dbReference type="Gene3D" id="1.10.287.130">
    <property type="match status" value="1"/>
</dbReference>
<sequence>MLSSKGSLRTRLFLLFGLVLLIGGTVLLFAANTLAQRSADQLYDKLLESAALTAIDNLSVIEQQLHFDLPYASLATLALSEDDRVLYSLIDSHAQVLTGYDFVQPELPEQMKQQHQQGLPYFFNHRYQGELFRFVVLERRLLELGMQDTIYLQMGQSRLARDQLAADLTFKATLGVGGLIILGWLFVWLTAGWSLRPLLKIEQELTTKQPTDLTALSTQVPTEAAHLVEAINKFMGRLQRNQDRNHAFIAEAAHQLRTPLASLQAQAELATEEQDIASIQNRTRRILRNARETNTRISQLLNYATLAHRADVLLPEPIVLSEAVSQILVDLAPIALTQEVELSFDNHIGDTCITADPEAIKEILRNLVDNALKYGQPATGPASINVSLELVLDNAWVRLQVQDTGRGLPPELLSQVTQRFGRGELNQQSGSGLGLAIVEQLVHGMQGYLELANASDAGLSARVFLKTSLCKP</sequence>
<dbReference type="GO" id="GO:0000155">
    <property type="term" value="F:phosphorelay sensor kinase activity"/>
    <property type="evidence" value="ECO:0007669"/>
    <property type="project" value="InterPro"/>
</dbReference>
<dbReference type="GO" id="GO:0005886">
    <property type="term" value="C:plasma membrane"/>
    <property type="evidence" value="ECO:0007669"/>
    <property type="project" value="TreeGrafter"/>
</dbReference>
<evidence type="ECO:0000313" key="12">
    <source>
        <dbReference type="EMBL" id="SKA68311.1"/>
    </source>
</evidence>
<evidence type="ECO:0000313" key="13">
    <source>
        <dbReference type="Proteomes" id="UP000190460"/>
    </source>
</evidence>
<evidence type="ECO:0000256" key="7">
    <source>
        <dbReference type="ARBA" id="ARBA00022777"/>
    </source>
</evidence>
<dbReference type="STRING" id="92487.SAMN02745130_00252"/>
<proteinExistence type="predicted"/>
<dbReference type="Gene3D" id="3.30.565.10">
    <property type="entry name" value="Histidine kinase-like ATPase, C-terminal domain"/>
    <property type="match status" value="1"/>
</dbReference>
<comment type="subcellular location">
    <subcellularLocation>
        <location evidence="2">Membrane</location>
    </subcellularLocation>
</comment>
<keyword evidence="13" id="KW-1185">Reference proteome</keyword>
<dbReference type="InterPro" id="IPR003594">
    <property type="entry name" value="HATPase_dom"/>
</dbReference>
<dbReference type="AlphaFoldDB" id="A0A1T4VUY0"/>
<evidence type="ECO:0000256" key="4">
    <source>
        <dbReference type="ARBA" id="ARBA00022553"/>
    </source>
</evidence>
<dbReference type="InterPro" id="IPR036097">
    <property type="entry name" value="HisK_dim/P_sf"/>
</dbReference>
<accession>A0A1T4VUY0</accession>
<dbReference type="InterPro" id="IPR050428">
    <property type="entry name" value="TCS_sensor_his_kinase"/>
</dbReference>
<evidence type="ECO:0000256" key="8">
    <source>
        <dbReference type="ARBA" id="ARBA00022989"/>
    </source>
</evidence>
<dbReference type="InterPro" id="IPR036890">
    <property type="entry name" value="HATPase_C_sf"/>
</dbReference>
<dbReference type="OrthoDB" id="9809766at2"/>
<reference evidence="12 13" key="1">
    <citation type="submission" date="2017-02" db="EMBL/GenBank/DDBJ databases">
        <authorList>
            <person name="Peterson S.W."/>
        </authorList>
    </citation>
    <scope>NUCLEOTIDE SEQUENCE [LARGE SCALE GENOMIC DNA]</scope>
    <source>
        <strain evidence="12 13">ATCC 49788</strain>
    </source>
</reference>
<gene>
    <name evidence="12" type="ORF">SAMN02745130_00252</name>
</gene>
<dbReference type="InterPro" id="IPR003661">
    <property type="entry name" value="HisK_dim/P_dom"/>
</dbReference>
<evidence type="ECO:0000259" key="11">
    <source>
        <dbReference type="PROSITE" id="PS50109"/>
    </source>
</evidence>
<dbReference type="EC" id="2.7.13.3" evidence="3"/>
<evidence type="ECO:0000256" key="2">
    <source>
        <dbReference type="ARBA" id="ARBA00004370"/>
    </source>
</evidence>
<keyword evidence="6 10" id="KW-0812">Transmembrane</keyword>
<keyword evidence="9 10" id="KW-0472">Membrane</keyword>
<name>A0A1T4VUY0_9GAMM</name>
<dbReference type="RefSeq" id="WP_078920757.1">
    <property type="nucleotide sequence ID" value="NZ_FUYB01000001.1"/>
</dbReference>
<evidence type="ECO:0000256" key="6">
    <source>
        <dbReference type="ARBA" id="ARBA00022692"/>
    </source>
</evidence>
<organism evidence="12 13">
    <name type="scientific">Thiothrix eikelboomii</name>
    <dbReference type="NCBI Taxonomy" id="92487"/>
    <lineage>
        <taxon>Bacteria</taxon>
        <taxon>Pseudomonadati</taxon>
        <taxon>Pseudomonadota</taxon>
        <taxon>Gammaproteobacteria</taxon>
        <taxon>Thiotrichales</taxon>
        <taxon>Thiotrichaceae</taxon>
        <taxon>Thiothrix</taxon>
    </lineage>
</organism>
<dbReference type="SMART" id="SM00387">
    <property type="entry name" value="HATPase_c"/>
    <property type="match status" value="1"/>
</dbReference>
<keyword evidence="8 10" id="KW-1133">Transmembrane helix</keyword>
<dbReference type="InterPro" id="IPR005467">
    <property type="entry name" value="His_kinase_dom"/>
</dbReference>
<evidence type="ECO:0000256" key="10">
    <source>
        <dbReference type="SAM" id="Phobius"/>
    </source>
</evidence>
<evidence type="ECO:0000256" key="5">
    <source>
        <dbReference type="ARBA" id="ARBA00022679"/>
    </source>
</evidence>
<evidence type="ECO:0000256" key="3">
    <source>
        <dbReference type="ARBA" id="ARBA00012438"/>
    </source>
</evidence>
<dbReference type="PROSITE" id="PS50109">
    <property type="entry name" value="HIS_KIN"/>
    <property type="match status" value="1"/>
</dbReference>
<dbReference type="PANTHER" id="PTHR45436:SF1">
    <property type="entry name" value="SENSOR PROTEIN QSEC"/>
    <property type="match status" value="1"/>
</dbReference>
<protein>
    <recommendedName>
        <fullName evidence="3">histidine kinase</fullName>
        <ecNumber evidence="3">2.7.13.3</ecNumber>
    </recommendedName>
</protein>
<dbReference type="Pfam" id="PF08521">
    <property type="entry name" value="2CSK_N"/>
    <property type="match status" value="1"/>
</dbReference>
<evidence type="ECO:0000256" key="1">
    <source>
        <dbReference type="ARBA" id="ARBA00000085"/>
    </source>
</evidence>
<dbReference type="InterPro" id="IPR013727">
    <property type="entry name" value="2CSK_N"/>
</dbReference>
<keyword evidence="7 12" id="KW-0418">Kinase</keyword>
<dbReference type="PANTHER" id="PTHR45436">
    <property type="entry name" value="SENSOR HISTIDINE KINASE YKOH"/>
    <property type="match status" value="1"/>
</dbReference>
<comment type="catalytic activity">
    <reaction evidence="1">
        <text>ATP + protein L-histidine = ADP + protein N-phospho-L-histidine.</text>
        <dbReference type="EC" id="2.7.13.3"/>
    </reaction>
</comment>
<keyword evidence="5" id="KW-0808">Transferase</keyword>
<dbReference type="InterPro" id="IPR004358">
    <property type="entry name" value="Sig_transdc_His_kin-like_C"/>
</dbReference>
<dbReference type="Proteomes" id="UP000190460">
    <property type="component" value="Unassembled WGS sequence"/>
</dbReference>
<dbReference type="EMBL" id="FUYB01000001">
    <property type="protein sequence ID" value="SKA68311.1"/>
    <property type="molecule type" value="Genomic_DNA"/>
</dbReference>
<keyword evidence="4" id="KW-0597">Phosphoprotein</keyword>
<dbReference type="SMART" id="SM00388">
    <property type="entry name" value="HisKA"/>
    <property type="match status" value="1"/>
</dbReference>
<evidence type="ECO:0000256" key="9">
    <source>
        <dbReference type="ARBA" id="ARBA00023136"/>
    </source>
</evidence>
<dbReference type="Pfam" id="PF00512">
    <property type="entry name" value="HisKA"/>
    <property type="match status" value="1"/>
</dbReference>
<dbReference type="CDD" id="cd00082">
    <property type="entry name" value="HisKA"/>
    <property type="match status" value="1"/>
</dbReference>